<accession>A0A8D0C1X7</accession>
<evidence type="ECO:0000256" key="1">
    <source>
        <dbReference type="SAM" id="MobiDB-lite"/>
    </source>
</evidence>
<feature type="domain" description="Superoxide dismutase copper/zinc binding" evidence="2">
    <location>
        <begin position="7"/>
        <end position="104"/>
    </location>
</feature>
<dbReference type="InterPro" id="IPR024134">
    <property type="entry name" value="SOD_Cu/Zn_/chaperone"/>
</dbReference>
<reference evidence="3" key="1">
    <citation type="submission" date="2025-08" db="UniProtKB">
        <authorList>
            <consortium name="Ensembl"/>
        </authorList>
    </citation>
    <scope>IDENTIFICATION</scope>
</reference>
<evidence type="ECO:0000259" key="2">
    <source>
        <dbReference type="Pfam" id="PF00080"/>
    </source>
</evidence>
<dbReference type="GO" id="GO:0006801">
    <property type="term" value="P:superoxide metabolic process"/>
    <property type="evidence" value="ECO:0007669"/>
    <property type="project" value="InterPro"/>
</dbReference>
<evidence type="ECO:0000313" key="4">
    <source>
        <dbReference type="Proteomes" id="UP000694421"/>
    </source>
</evidence>
<dbReference type="SUPFAM" id="SSF49329">
    <property type="entry name" value="Cu,Zn superoxide dismutase-like"/>
    <property type="match status" value="1"/>
</dbReference>
<name>A0A8D0C1X7_SALMN</name>
<dbReference type="Proteomes" id="UP000694421">
    <property type="component" value="Unplaced"/>
</dbReference>
<protein>
    <recommendedName>
        <fullName evidence="2">Superoxide dismutase copper/zinc binding domain-containing protein</fullName>
    </recommendedName>
</protein>
<dbReference type="PANTHER" id="PTHR10003">
    <property type="entry name" value="SUPEROXIDE DISMUTASE CU-ZN -RELATED"/>
    <property type="match status" value="1"/>
</dbReference>
<organism evidence="3 4">
    <name type="scientific">Salvator merianae</name>
    <name type="common">Argentine black and white tegu</name>
    <name type="synonym">Tupinambis merianae</name>
    <dbReference type="NCBI Taxonomy" id="96440"/>
    <lineage>
        <taxon>Eukaryota</taxon>
        <taxon>Metazoa</taxon>
        <taxon>Chordata</taxon>
        <taxon>Craniata</taxon>
        <taxon>Vertebrata</taxon>
        <taxon>Euteleostomi</taxon>
        <taxon>Lepidosauria</taxon>
        <taxon>Squamata</taxon>
        <taxon>Bifurcata</taxon>
        <taxon>Unidentata</taxon>
        <taxon>Episquamata</taxon>
        <taxon>Laterata</taxon>
        <taxon>Teiioidea</taxon>
        <taxon>Teiidae</taxon>
        <taxon>Salvator</taxon>
    </lineage>
</organism>
<feature type="compositionally biased region" description="Polar residues" evidence="1">
    <location>
        <begin position="1"/>
        <end position="18"/>
    </location>
</feature>
<dbReference type="InterPro" id="IPR001424">
    <property type="entry name" value="SOD_Cu_Zn_dom"/>
</dbReference>
<dbReference type="Pfam" id="PF00080">
    <property type="entry name" value="Sod_Cu"/>
    <property type="match status" value="1"/>
</dbReference>
<dbReference type="InterPro" id="IPR036423">
    <property type="entry name" value="SOD-like_Cu/Zn_dom_sf"/>
</dbReference>
<sequence length="109" mass="11698">LATIGSNGPVTVPQSIREQTPGKHRLHIHEFGDNTNGSTSAEDEERHVGDLGTGTVNASGMQKYQYKMGLLLFLTLKKDNLGKDENEESFQTGNAGPCLTCGIIGLIKV</sequence>
<dbReference type="Ensembl" id="ENSSMRT00000018742.1">
    <property type="protein sequence ID" value="ENSSMRP00000016049.1"/>
    <property type="gene ID" value="ENSSMRG00000012485.1"/>
</dbReference>
<feature type="region of interest" description="Disordered" evidence="1">
    <location>
        <begin position="1"/>
        <end position="54"/>
    </location>
</feature>
<keyword evidence="4" id="KW-1185">Reference proteome</keyword>
<dbReference type="Gene3D" id="2.60.40.200">
    <property type="entry name" value="Superoxide dismutase, copper/zinc binding domain"/>
    <property type="match status" value="1"/>
</dbReference>
<reference evidence="3" key="2">
    <citation type="submission" date="2025-09" db="UniProtKB">
        <authorList>
            <consortium name="Ensembl"/>
        </authorList>
    </citation>
    <scope>IDENTIFICATION</scope>
</reference>
<proteinExistence type="predicted"/>
<dbReference type="AlphaFoldDB" id="A0A8D0C1X7"/>
<evidence type="ECO:0000313" key="3">
    <source>
        <dbReference type="Ensembl" id="ENSSMRP00000016049.1"/>
    </source>
</evidence>
<dbReference type="GO" id="GO:0005507">
    <property type="term" value="F:copper ion binding"/>
    <property type="evidence" value="ECO:0007669"/>
    <property type="project" value="InterPro"/>
</dbReference>